<dbReference type="Proteomes" id="UP000194546">
    <property type="component" value="Unassembled WGS sequence"/>
</dbReference>
<gene>
    <name evidence="1" type="ORF">PAMC26510_22140</name>
</gene>
<accession>A0A242MML5</accession>
<sequence length="71" mass="7976">MRAFLKEDSGHGKSMLLRLEGPNMSKQFNRGKTEAAEPGAGHVDLYDRVNLIPWVKLTSFFSKHLTQTVTS</sequence>
<reference evidence="1 2" key="1">
    <citation type="submission" date="2017-03" db="EMBL/GenBank/DDBJ databases">
        <title>Genome analysis of strain PAMC 26510.</title>
        <authorList>
            <person name="Oh H.-M."/>
            <person name="Yang J.-A."/>
        </authorList>
    </citation>
    <scope>NUCLEOTIDE SEQUENCE [LARGE SCALE GENOMIC DNA]</scope>
    <source>
        <strain evidence="1 2">PAMC 26510</strain>
    </source>
</reference>
<dbReference type="EMBL" id="NBTY01000115">
    <property type="protein sequence ID" value="OTP72232.1"/>
    <property type="molecule type" value="Genomic_DNA"/>
</dbReference>
<name>A0A242MML5_CABSO</name>
<comment type="caution">
    <text evidence="1">The sequence shown here is derived from an EMBL/GenBank/DDBJ whole genome shotgun (WGS) entry which is preliminary data.</text>
</comment>
<organism evidence="1 2">
    <name type="scientific">Caballeronia sordidicola</name>
    <name type="common">Burkholderia sordidicola</name>
    <dbReference type="NCBI Taxonomy" id="196367"/>
    <lineage>
        <taxon>Bacteria</taxon>
        <taxon>Pseudomonadati</taxon>
        <taxon>Pseudomonadota</taxon>
        <taxon>Betaproteobacteria</taxon>
        <taxon>Burkholderiales</taxon>
        <taxon>Burkholderiaceae</taxon>
        <taxon>Caballeronia</taxon>
    </lineage>
</organism>
<evidence type="ECO:0000313" key="2">
    <source>
        <dbReference type="Proteomes" id="UP000194546"/>
    </source>
</evidence>
<dbReference type="AlphaFoldDB" id="A0A242MML5"/>
<evidence type="ECO:0000313" key="1">
    <source>
        <dbReference type="EMBL" id="OTP72232.1"/>
    </source>
</evidence>
<protein>
    <submittedName>
        <fullName evidence="1">Uncharacterized protein</fullName>
    </submittedName>
</protein>
<dbReference type="RefSeq" id="WP_144022199.1">
    <property type="nucleotide sequence ID" value="NZ_NBTY01000115.1"/>
</dbReference>
<proteinExistence type="predicted"/>